<dbReference type="EMBL" id="MK500336">
    <property type="protein sequence ID" value="QBK86794.1"/>
    <property type="molecule type" value="Genomic_DNA"/>
</dbReference>
<dbReference type="InterPro" id="IPR023366">
    <property type="entry name" value="ATP_synth_asu-like_sf"/>
</dbReference>
<sequence length="556" mass="58661">MTYTWDLVVDGSILMQPGTNNDISLVTSGTGDVTVNGRNVFGSDVEVIFSVSDFPTAVAGVHTLVAGTTYRIEGSVDIGTNRIVISDNCVVCGFNRETDILTSTTTGALFTATSVSFSIRLLQIVCTAVGSEVFNCTLISGDLYEISDCYFLQCQSLGFIDGGTQGKIFRNYRTDSENGLELRSAVGGTHVYYNLNINHANNAGIDLLVAGGSFTVIEVTNSHFHPGVGITGLDIADTITIGDGVVALNSFRGPGTPLATGAGKITNATPNWVFIGNGSIVADSDHFAEMLAIDNPTTVFTNFVHLSDTSLTDEALNLPLPVVCTAPGAWVAGNNMRFSFSLVTNDEVTTGLAAPNPEEVPVPSGAANDNGRLTYDGEAVRCFDIIWKGSAEVDNGANRRYQFLIGRGNTTDSVISTYADATGGVVTVTTGTHGLSVGDVIFVRRSGSTAAWQFLGPHTITAVPSATTFEYTFRDPAAGGFPGAGLTGGEWVLMVDKSRSLLALDSADTRMFIVAINVVLDPDDFIEPFAQYDGPSTGTDAHLRLTVSHNTMLINT</sequence>
<organism evidence="1">
    <name type="scientific">Marseillevirus LCMAC103</name>
    <dbReference type="NCBI Taxonomy" id="2506604"/>
    <lineage>
        <taxon>Viruses</taxon>
        <taxon>Varidnaviria</taxon>
        <taxon>Bamfordvirae</taxon>
        <taxon>Nucleocytoviricota</taxon>
        <taxon>Megaviricetes</taxon>
        <taxon>Pimascovirales</taxon>
        <taxon>Pimascovirales incertae sedis</taxon>
        <taxon>Marseilleviridae</taxon>
    </lineage>
</organism>
<name>A0A481YW58_9VIRU</name>
<gene>
    <name evidence="1" type="ORF">LCMAC103_01260</name>
</gene>
<dbReference type="Gene3D" id="2.40.30.20">
    <property type="match status" value="1"/>
</dbReference>
<protein>
    <submittedName>
        <fullName evidence="1">Uncharacterized protein</fullName>
    </submittedName>
</protein>
<accession>A0A481YW58</accession>
<proteinExistence type="predicted"/>
<evidence type="ECO:0000313" key="1">
    <source>
        <dbReference type="EMBL" id="QBK86794.1"/>
    </source>
</evidence>
<reference evidence="1" key="1">
    <citation type="journal article" date="2019" name="MBio">
        <title>Virus Genomes from Deep Sea Sediments Expand the Ocean Megavirome and Support Independent Origins of Viral Gigantism.</title>
        <authorList>
            <person name="Backstrom D."/>
            <person name="Yutin N."/>
            <person name="Jorgensen S.L."/>
            <person name="Dharamshi J."/>
            <person name="Homa F."/>
            <person name="Zaremba-Niedwiedzka K."/>
            <person name="Spang A."/>
            <person name="Wolf Y.I."/>
            <person name="Koonin E.V."/>
            <person name="Ettema T.J."/>
        </authorList>
    </citation>
    <scope>NUCLEOTIDE SEQUENCE</scope>
</reference>